<dbReference type="RefSeq" id="WP_377480670.1">
    <property type="nucleotide sequence ID" value="NZ_JBHLTN010000007.1"/>
</dbReference>
<dbReference type="InterPro" id="IPR015421">
    <property type="entry name" value="PyrdxlP-dep_Trfase_major"/>
</dbReference>
<dbReference type="Gene3D" id="3.90.1150.10">
    <property type="entry name" value="Aspartate Aminotransferase, domain 1"/>
    <property type="match status" value="1"/>
</dbReference>
<comment type="caution">
    <text evidence="9">The sequence shown here is derived from an EMBL/GenBank/DDBJ whole genome shotgun (WGS) entry which is preliminary data.</text>
</comment>
<comment type="subunit">
    <text evidence="3">Homodimer.</text>
</comment>
<evidence type="ECO:0000256" key="4">
    <source>
        <dbReference type="ARBA" id="ARBA00022576"/>
    </source>
</evidence>
<dbReference type="InterPro" id="IPR004839">
    <property type="entry name" value="Aminotransferase_I/II_large"/>
</dbReference>
<dbReference type="EC" id="2.6.1.-" evidence="7"/>
<dbReference type="Gene3D" id="3.40.640.10">
    <property type="entry name" value="Type I PLP-dependent aspartate aminotransferase-like (Major domain)"/>
    <property type="match status" value="1"/>
</dbReference>
<comment type="similarity">
    <text evidence="2 7">Belongs to the class-I pyridoxal-phosphate-dependent aminotransferase family.</text>
</comment>
<proteinExistence type="inferred from homology"/>
<dbReference type="InterPro" id="IPR004838">
    <property type="entry name" value="NHTrfase_class1_PyrdxlP-BS"/>
</dbReference>
<accession>A0ABV6PQ91</accession>
<keyword evidence="4 7" id="KW-0032">Aminotransferase</keyword>
<evidence type="ECO:0000256" key="1">
    <source>
        <dbReference type="ARBA" id="ARBA00001933"/>
    </source>
</evidence>
<dbReference type="GO" id="GO:0008483">
    <property type="term" value="F:transaminase activity"/>
    <property type="evidence" value="ECO:0007669"/>
    <property type="project" value="UniProtKB-KW"/>
</dbReference>
<comment type="cofactor">
    <cofactor evidence="1 7">
        <name>pyridoxal 5'-phosphate</name>
        <dbReference type="ChEBI" id="CHEBI:597326"/>
    </cofactor>
</comment>
<dbReference type="InterPro" id="IPR015422">
    <property type="entry name" value="PyrdxlP-dep_Trfase_small"/>
</dbReference>
<evidence type="ECO:0000313" key="9">
    <source>
        <dbReference type="EMBL" id="MFC0591985.1"/>
    </source>
</evidence>
<evidence type="ECO:0000256" key="2">
    <source>
        <dbReference type="ARBA" id="ARBA00007441"/>
    </source>
</evidence>
<evidence type="ECO:0000256" key="6">
    <source>
        <dbReference type="ARBA" id="ARBA00022898"/>
    </source>
</evidence>
<keyword evidence="6" id="KW-0663">Pyridoxal phosphate</keyword>
<dbReference type="PANTHER" id="PTHR11879">
    <property type="entry name" value="ASPARTATE AMINOTRANSFERASE"/>
    <property type="match status" value="1"/>
</dbReference>
<keyword evidence="5 7" id="KW-0808">Transferase</keyword>
<evidence type="ECO:0000256" key="3">
    <source>
        <dbReference type="ARBA" id="ARBA00011738"/>
    </source>
</evidence>
<dbReference type="EMBL" id="JBHLTN010000007">
    <property type="protein sequence ID" value="MFC0591985.1"/>
    <property type="molecule type" value="Genomic_DNA"/>
</dbReference>
<organism evidence="9 10">
    <name type="scientific">Ottowia pentelensis</name>
    <dbReference type="NCBI Taxonomy" id="511108"/>
    <lineage>
        <taxon>Bacteria</taxon>
        <taxon>Pseudomonadati</taxon>
        <taxon>Pseudomonadota</taxon>
        <taxon>Betaproteobacteria</taxon>
        <taxon>Burkholderiales</taxon>
        <taxon>Comamonadaceae</taxon>
        <taxon>Ottowia</taxon>
    </lineage>
</organism>
<reference evidence="9 10" key="1">
    <citation type="submission" date="2024-09" db="EMBL/GenBank/DDBJ databases">
        <authorList>
            <person name="Sun Q."/>
            <person name="Mori K."/>
        </authorList>
    </citation>
    <scope>NUCLEOTIDE SEQUENCE [LARGE SCALE GENOMIC DNA]</scope>
    <source>
        <strain evidence="9 10">NCAIM B.02336</strain>
    </source>
</reference>
<dbReference type="PROSITE" id="PS00105">
    <property type="entry name" value="AA_TRANSFER_CLASS_1"/>
    <property type="match status" value="1"/>
</dbReference>
<sequence>MSLFSAVELAPRDPILGLNEQFAADTNPNKVNLGVGVYFDENGKLPLLACVQAAEKAMMATPKPRGYLPIDGIAAYDDGVKKLVFGADSEPYRSGRVATVQGLGGTGALKIGADFLKHLNPKAKVLISDPSWENHRALFTQAGFEVGTYRYYDAATRQLDFDGMLADLQAAAAGTIVVLHACCHNPTGYDITPAQWDQVIAAVKARGLTPFLDMAYQGFADGIAEDGAVIGKFVAAGLTFFVSTSFSKSFSLYGERVGALSVLCTDKEEAARVLSQLKIMIRTNYSNPPTHGGAVVATVLGDAALRAQWEQELAGMRTRIKAMRQALVKGLKAAGVKKDMGFITTQVGMFSYSGLSKDQMVRLRNEFGVYGTDTGRMCVAALNEKNIDYVCQSIAKVM</sequence>
<dbReference type="Pfam" id="PF00155">
    <property type="entry name" value="Aminotran_1_2"/>
    <property type="match status" value="1"/>
</dbReference>
<keyword evidence="10" id="KW-1185">Reference proteome</keyword>
<dbReference type="NCBIfam" id="NF006719">
    <property type="entry name" value="PRK09257.1"/>
    <property type="match status" value="1"/>
</dbReference>
<protein>
    <recommendedName>
        <fullName evidence="7">Aminotransferase</fullName>
        <ecNumber evidence="7">2.6.1.-</ecNumber>
    </recommendedName>
</protein>
<name>A0ABV6PQ91_9BURK</name>
<gene>
    <name evidence="9" type="ORF">ACFFGG_05385</name>
</gene>
<dbReference type="InterPro" id="IPR000796">
    <property type="entry name" value="Asp_trans"/>
</dbReference>
<dbReference type="PANTHER" id="PTHR11879:SF37">
    <property type="entry name" value="AROMATIC-AMINO-ACID AMINOTRANSFERASE"/>
    <property type="match status" value="1"/>
</dbReference>
<dbReference type="PRINTS" id="PR00799">
    <property type="entry name" value="TRANSAMINASE"/>
</dbReference>
<dbReference type="CDD" id="cd00609">
    <property type="entry name" value="AAT_like"/>
    <property type="match status" value="1"/>
</dbReference>
<evidence type="ECO:0000256" key="5">
    <source>
        <dbReference type="ARBA" id="ARBA00022679"/>
    </source>
</evidence>
<evidence type="ECO:0000259" key="8">
    <source>
        <dbReference type="Pfam" id="PF00155"/>
    </source>
</evidence>
<dbReference type="Proteomes" id="UP001589834">
    <property type="component" value="Unassembled WGS sequence"/>
</dbReference>
<feature type="domain" description="Aminotransferase class I/classII large" evidence="8">
    <location>
        <begin position="29"/>
        <end position="394"/>
    </location>
</feature>
<evidence type="ECO:0000256" key="7">
    <source>
        <dbReference type="RuleBase" id="RU000481"/>
    </source>
</evidence>
<evidence type="ECO:0000313" key="10">
    <source>
        <dbReference type="Proteomes" id="UP001589834"/>
    </source>
</evidence>
<dbReference type="InterPro" id="IPR015424">
    <property type="entry name" value="PyrdxlP-dep_Trfase"/>
</dbReference>
<dbReference type="SUPFAM" id="SSF53383">
    <property type="entry name" value="PLP-dependent transferases"/>
    <property type="match status" value="1"/>
</dbReference>